<evidence type="ECO:0000313" key="2">
    <source>
        <dbReference type="Proteomes" id="UP000192900"/>
    </source>
</evidence>
<dbReference type="EMBL" id="CP019706">
    <property type="protein sequence ID" value="ARJ40991.1"/>
    <property type="molecule type" value="Genomic_DNA"/>
</dbReference>
<reference evidence="1 2" key="1">
    <citation type="submission" date="2017-02" db="EMBL/GenBank/DDBJ databases">
        <title>Complete genome sequence of the drought resistance-promoting endophyte Pantoea alhagi LTYR-11Z.</title>
        <authorList>
            <person name="Zhang L."/>
        </authorList>
    </citation>
    <scope>NUCLEOTIDE SEQUENCE [LARGE SCALE GENOMIC DNA]</scope>
    <source>
        <strain evidence="1 2">LTYR-11Z</strain>
    </source>
</reference>
<sequence length="188" mass="21105">MDYTKHKILSSLQDKEDDVDELKYSADDFDSLTVVDFCDIEKAMENFLNDIKFNNSIGNKVRFDEGKYDFNINGKHRGMFGKGTRAVIHAIFTICFAECLSNKGNPFIGFVVLDSPLVTHFDKDRGVSPSEINSVSLSDAFYSILVKKSYNFQIIILENKGPTFSIQINDDNKVNNLNAGGKSGFYPA</sequence>
<accession>A0A1W6B1M7</accession>
<dbReference type="STRING" id="1891675.B1H58_02580"/>
<dbReference type="AlphaFoldDB" id="A0A1W6B1M7"/>
<protein>
    <submittedName>
        <fullName evidence="1">Uncharacterized protein</fullName>
    </submittedName>
</protein>
<dbReference type="KEGG" id="palh:B1H58_02580"/>
<dbReference type="Proteomes" id="UP000192900">
    <property type="component" value="Chromosome"/>
</dbReference>
<keyword evidence="2" id="KW-1185">Reference proteome</keyword>
<name>A0A1W6B1M7_9GAMM</name>
<organism evidence="1 2">
    <name type="scientific">Pantoea alhagi</name>
    <dbReference type="NCBI Taxonomy" id="1891675"/>
    <lineage>
        <taxon>Bacteria</taxon>
        <taxon>Pseudomonadati</taxon>
        <taxon>Pseudomonadota</taxon>
        <taxon>Gammaproteobacteria</taxon>
        <taxon>Enterobacterales</taxon>
        <taxon>Erwiniaceae</taxon>
        <taxon>Pantoea</taxon>
    </lineage>
</organism>
<evidence type="ECO:0000313" key="1">
    <source>
        <dbReference type="EMBL" id="ARJ40991.1"/>
    </source>
</evidence>
<gene>
    <name evidence="1" type="ORF">B1H58_02580</name>
</gene>
<dbReference type="OrthoDB" id="975794at2"/>
<proteinExistence type="predicted"/>